<dbReference type="EMBL" id="CAJGYM010000006">
    <property type="protein sequence ID" value="CAD6187380.1"/>
    <property type="molecule type" value="Genomic_DNA"/>
</dbReference>
<evidence type="ECO:0000313" key="1">
    <source>
        <dbReference type="EMBL" id="CAD6187380.1"/>
    </source>
</evidence>
<reference evidence="1" key="1">
    <citation type="submission" date="2020-10" db="EMBL/GenBank/DDBJ databases">
        <authorList>
            <person name="Kikuchi T."/>
        </authorList>
    </citation>
    <scope>NUCLEOTIDE SEQUENCE</scope>
    <source>
        <strain evidence="1">NKZ352</strain>
    </source>
</reference>
<sequence length="114" mass="13463">MNVHLEDVSYIFDSFGNSAAEEDSIYVFSHLRRTEPVKPYQHRSWRRCAAAEEDRTPVLSHLRKKKPVKPYHRSWRRCAAADEDIFDVFNVFKKMNRQAFGHNVFLHCELNPIG</sequence>
<name>A0A8S1H220_9PELO</name>
<protein>
    <submittedName>
        <fullName evidence="1">Uncharacterized protein</fullName>
    </submittedName>
</protein>
<comment type="caution">
    <text evidence="1">The sequence shown here is derived from an EMBL/GenBank/DDBJ whole genome shotgun (WGS) entry which is preliminary data.</text>
</comment>
<evidence type="ECO:0000313" key="2">
    <source>
        <dbReference type="Proteomes" id="UP000835052"/>
    </source>
</evidence>
<gene>
    <name evidence="1" type="ORF">CAUJ_LOCUS3299</name>
</gene>
<dbReference type="Proteomes" id="UP000835052">
    <property type="component" value="Unassembled WGS sequence"/>
</dbReference>
<dbReference type="AlphaFoldDB" id="A0A8S1H220"/>
<keyword evidence="2" id="KW-1185">Reference proteome</keyword>
<accession>A0A8S1H220</accession>
<organism evidence="1 2">
    <name type="scientific">Caenorhabditis auriculariae</name>
    <dbReference type="NCBI Taxonomy" id="2777116"/>
    <lineage>
        <taxon>Eukaryota</taxon>
        <taxon>Metazoa</taxon>
        <taxon>Ecdysozoa</taxon>
        <taxon>Nematoda</taxon>
        <taxon>Chromadorea</taxon>
        <taxon>Rhabditida</taxon>
        <taxon>Rhabditina</taxon>
        <taxon>Rhabditomorpha</taxon>
        <taxon>Rhabditoidea</taxon>
        <taxon>Rhabditidae</taxon>
        <taxon>Peloderinae</taxon>
        <taxon>Caenorhabditis</taxon>
    </lineage>
</organism>
<proteinExistence type="predicted"/>